<dbReference type="AlphaFoldDB" id="A0A644TJ45"/>
<feature type="transmembrane region" description="Helical" evidence="1">
    <location>
        <begin position="168"/>
        <end position="190"/>
    </location>
</feature>
<dbReference type="EMBL" id="VSSQ01000032">
    <property type="protein sequence ID" value="MPL66447.1"/>
    <property type="molecule type" value="Genomic_DNA"/>
</dbReference>
<proteinExistence type="predicted"/>
<name>A0A644TJ45_9ZZZZ</name>
<evidence type="ECO:0000313" key="2">
    <source>
        <dbReference type="EMBL" id="MPL66447.1"/>
    </source>
</evidence>
<organism evidence="2">
    <name type="scientific">bioreactor metagenome</name>
    <dbReference type="NCBI Taxonomy" id="1076179"/>
    <lineage>
        <taxon>unclassified sequences</taxon>
        <taxon>metagenomes</taxon>
        <taxon>ecological metagenomes</taxon>
    </lineage>
</organism>
<feature type="transmembrane region" description="Helical" evidence="1">
    <location>
        <begin position="76"/>
        <end position="97"/>
    </location>
</feature>
<reference evidence="2" key="1">
    <citation type="submission" date="2019-08" db="EMBL/GenBank/DDBJ databases">
        <authorList>
            <person name="Kucharzyk K."/>
            <person name="Murdoch R.W."/>
            <person name="Higgins S."/>
            <person name="Loffler F."/>
        </authorList>
    </citation>
    <scope>NUCLEOTIDE SEQUENCE</scope>
</reference>
<evidence type="ECO:0008006" key="3">
    <source>
        <dbReference type="Google" id="ProtNLM"/>
    </source>
</evidence>
<feature type="transmembrane region" description="Helical" evidence="1">
    <location>
        <begin position="285"/>
        <end position="310"/>
    </location>
</feature>
<protein>
    <recommendedName>
        <fullName evidence="3">DUF2232 domain-containing protein</fullName>
    </recommendedName>
</protein>
<comment type="caution">
    <text evidence="2">The sequence shown here is derived from an EMBL/GenBank/DDBJ whole genome shotgun (WGS) entry which is preliminary data.</text>
</comment>
<evidence type="ECO:0000256" key="1">
    <source>
        <dbReference type="SAM" id="Phobius"/>
    </source>
</evidence>
<sequence>MDEQERLAKKRILLADVSAGLLSGFLYLSYILSFAFLVPVQQSIAGRGARAGLVSSVVAFVVIAAGTGVRMVQLRFFDFISLLSGCLPPLLLLAALYWINAETPKLPRIARVLLAVLVLSLIALPFVLRMEKDRAFISQLSAYVEETIDSSGLALDKTGLAAELVRRAINIISSGFSVFILWMLAGSWWLGSLLASKTRAALAGLRPVRKVPRLAAVKVPHKALWPSLSLWSFLFLALVLKAQGLWLLLAWNLALCAASIYGLQGMGVLSFLLHKPAVPALLRRLLPLALIAAFFNQATSAVVLIGLPVLGITEVWIPYRNLKGAST</sequence>
<feature type="transmembrane region" description="Helical" evidence="1">
    <location>
        <begin position="247"/>
        <end position="273"/>
    </location>
</feature>
<feature type="transmembrane region" description="Helical" evidence="1">
    <location>
        <begin position="49"/>
        <end position="69"/>
    </location>
</feature>
<accession>A0A644TJ45</accession>
<feature type="transmembrane region" description="Helical" evidence="1">
    <location>
        <begin position="109"/>
        <end position="128"/>
    </location>
</feature>
<feature type="transmembrane region" description="Helical" evidence="1">
    <location>
        <begin position="12"/>
        <end position="37"/>
    </location>
</feature>
<gene>
    <name evidence="2" type="ORF">SDC9_12122</name>
</gene>
<keyword evidence="1" id="KW-1133">Transmembrane helix</keyword>
<keyword evidence="1" id="KW-0472">Membrane</keyword>
<keyword evidence="1" id="KW-0812">Transmembrane</keyword>
<feature type="transmembrane region" description="Helical" evidence="1">
    <location>
        <begin position="223"/>
        <end position="240"/>
    </location>
</feature>